<dbReference type="Gene3D" id="3.30.565.10">
    <property type="entry name" value="Histidine kinase-like ATPase, C-terminal domain"/>
    <property type="match status" value="1"/>
</dbReference>
<dbReference type="PANTHER" id="PTHR43711:SF1">
    <property type="entry name" value="HISTIDINE KINASE 1"/>
    <property type="match status" value="1"/>
</dbReference>
<dbReference type="EC" id="2.7.13.3" evidence="3"/>
<dbReference type="PANTHER" id="PTHR43711">
    <property type="entry name" value="TWO-COMPONENT HISTIDINE KINASE"/>
    <property type="match status" value="1"/>
</dbReference>
<dbReference type="SMART" id="SM00388">
    <property type="entry name" value="HisKA"/>
    <property type="match status" value="1"/>
</dbReference>
<dbReference type="Pfam" id="PF00512">
    <property type="entry name" value="HisKA"/>
    <property type="match status" value="1"/>
</dbReference>
<dbReference type="CDD" id="cd00082">
    <property type="entry name" value="HisKA"/>
    <property type="match status" value="1"/>
</dbReference>
<dbReference type="STRING" id="482827.SAMN04488243_11151"/>
<dbReference type="InterPro" id="IPR036890">
    <property type="entry name" value="HATPase_C_sf"/>
</dbReference>
<gene>
    <name evidence="11" type="ORF">SAMN04488243_11151</name>
</gene>
<dbReference type="InterPro" id="IPR036097">
    <property type="entry name" value="HisK_dim/P_sf"/>
</dbReference>
<accession>A0A1G7FZ79</accession>
<dbReference type="Pfam" id="PF02518">
    <property type="entry name" value="HATPase_c"/>
    <property type="match status" value="1"/>
</dbReference>
<dbReference type="OrthoDB" id="335833at2"/>
<evidence type="ECO:0000256" key="2">
    <source>
        <dbReference type="ARBA" id="ARBA00004370"/>
    </source>
</evidence>
<dbReference type="SMART" id="SM00304">
    <property type="entry name" value="HAMP"/>
    <property type="match status" value="1"/>
</dbReference>
<dbReference type="Gene3D" id="6.10.340.10">
    <property type="match status" value="1"/>
</dbReference>
<comment type="subcellular location">
    <subcellularLocation>
        <location evidence="2">Membrane</location>
    </subcellularLocation>
</comment>
<dbReference type="AlphaFoldDB" id="A0A1G7FZ79"/>
<dbReference type="GO" id="GO:0000155">
    <property type="term" value="F:phosphorelay sensor kinase activity"/>
    <property type="evidence" value="ECO:0007669"/>
    <property type="project" value="InterPro"/>
</dbReference>
<feature type="transmembrane region" description="Helical" evidence="8">
    <location>
        <begin position="69"/>
        <end position="93"/>
    </location>
</feature>
<evidence type="ECO:0000259" key="10">
    <source>
        <dbReference type="PROSITE" id="PS50885"/>
    </source>
</evidence>
<dbReference type="RefSeq" id="WP_093006691.1">
    <property type="nucleotide sequence ID" value="NZ_FNBC01000011.1"/>
</dbReference>
<dbReference type="InterPro" id="IPR003660">
    <property type="entry name" value="HAMP_dom"/>
</dbReference>
<dbReference type="CDD" id="cd06225">
    <property type="entry name" value="HAMP"/>
    <property type="match status" value="1"/>
</dbReference>
<evidence type="ECO:0000256" key="3">
    <source>
        <dbReference type="ARBA" id="ARBA00012438"/>
    </source>
</evidence>
<evidence type="ECO:0000256" key="7">
    <source>
        <dbReference type="ARBA" id="ARBA00023012"/>
    </source>
</evidence>
<dbReference type="PROSITE" id="PS50109">
    <property type="entry name" value="HIS_KIN"/>
    <property type="match status" value="1"/>
</dbReference>
<keyword evidence="4" id="KW-0597">Phosphoprotein</keyword>
<dbReference type="SUPFAM" id="SSF47384">
    <property type="entry name" value="Homodimeric domain of signal transducing histidine kinase"/>
    <property type="match status" value="1"/>
</dbReference>
<dbReference type="Gene3D" id="1.10.287.130">
    <property type="match status" value="1"/>
</dbReference>
<feature type="domain" description="Histidine kinase" evidence="9">
    <location>
        <begin position="153"/>
        <end position="367"/>
    </location>
</feature>
<evidence type="ECO:0000256" key="8">
    <source>
        <dbReference type="SAM" id="Phobius"/>
    </source>
</evidence>
<dbReference type="InterPro" id="IPR003661">
    <property type="entry name" value="HisK_dim/P_dom"/>
</dbReference>
<sequence length="373" mass="40679">MRLFLKLFLSHLLVALLALVLLLLLAEAFAPAFYRGHVERMLHALSMMGGGMMGEALRRDLEEGLRSTLTAALLAALPLAALGALLTASFASLRLARTARLLAEGSRRMAEGEYGVRLPLLERDELGELALHFNRLAEALEKVEKTRAELIGTVAHELRTPLAALQGYAEGLMDGVLSKEKAAEGILREVKAMRRLVEDLSLVSRVEAKAVEIRPRPLDPKGLLEEALARFQSAFQAKGVALSLEAQDPLPQVWADEERVLQVLANLLTNALRHTPQGGEVRLRAFRQGEAVAFEVADTGPGIPEEHLPHIFERFYRVDKARSRKEGGSGVGLTVAKGLVEAMGGRIFVESRVGEGTTFTFTLPLYTGLTLKG</sequence>
<dbReference type="CDD" id="cd00075">
    <property type="entry name" value="HATPase"/>
    <property type="match status" value="1"/>
</dbReference>
<dbReference type="GO" id="GO:0016020">
    <property type="term" value="C:membrane"/>
    <property type="evidence" value="ECO:0007669"/>
    <property type="project" value="UniProtKB-SubCell"/>
</dbReference>
<keyword evidence="8" id="KW-1133">Transmembrane helix</keyword>
<proteinExistence type="predicted"/>
<keyword evidence="5" id="KW-0808">Transferase</keyword>
<reference evidence="12" key="1">
    <citation type="submission" date="2016-10" db="EMBL/GenBank/DDBJ databases">
        <authorList>
            <person name="Varghese N."/>
            <person name="Submissions S."/>
        </authorList>
    </citation>
    <scope>NUCLEOTIDE SEQUENCE [LARGE SCALE GENOMIC DNA]</scope>
    <source>
        <strain evidence="12">CGMCC 1.6992</strain>
    </source>
</reference>
<dbReference type="PRINTS" id="PR00344">
    <property type="entry name" value="BCTRLSENSOR"/>
</dbReference>
<dbReference type="InterPro" id="IPR005467">
    <property type="entry name" value="His_kinase_dom"/>
</dbReference>
<dbReference type="EMBL" id="FNBC01000011">
    <property type="protein sequence ID" value="SDE81055.1"/>
    <property type="molecule type" value="Genomic_DNA"/>
</dbReference>
<evidence type="ECO:0000256" key="4">
    <source>
        <dbReference type="ARBA" id="ARBA00022553"/>
    </source>
</evidence>
<evidence type="ECO:0000313" key="11">
    <source>
        <dbReference type="EMBL" id="SDE81055.1"/>
    </source>
</evidence>
<dbReference type="Proteomes" id="UP000199446">
    <property type="component" value="Unassembled WGS sequence"/>
</dbReference>
<keyword evidence="7" id="KW-0902">Two-component regulatory system</keyword>
<feature type="domain" description="HAMP" evidence="10">
    <location>
        <begin position="93"/>
        <end position="145"/>
    </location>
</feature>
<dbReference type="Pfam" id="PF00672">
    <property type="entry name" value="HAMP"/>
    <property type="match status" value="1"/>
</dbReference>
<keyword evidence="8" id="KW-0812">Transmembrane</keyword>
<evidence type="ECO:0000259" key="9">
    <source>
        <dbReference type="PROSITE" id="PS50109"/>
    </source>
</evidence>
<dbReference type="FunFam" id="3.30.565.10:FF:000006">
    <property type="entry name" value="Sensor histidine kinase WalK"/>
    <property type="match status" value="1"/>
</dbReference>
<evidence type="ECO:0000256" key="5">
    <source>
        <dbReference type="ARBA" id="ARBA00022679"/>
    </source>
</evidence>
<evidence type="ECO:0000256" key="1">
    <source>
        <dbReference type="ARBA" id="ARBA00000085"/>
    </source>
</evidence>
<evidence type="ECO:0000256" key="6">
    <source>
        <dbReference type="ARBA" id="ARBA00022777"/>
    </source>
</evidence>
<dbReference type="InterPro" id="IPR050736">
    <property type="entry name" value="Sensor_HK_Regulatory"/>
</dbReference>
<organism evidence="11 12">
    <name type="scientific">Thermus arciformis</name>
    <dbReference type="NCBI Taxonomy" id="482827"/>
    <lineage>
        <taxon>Bacteria</taxon>
        <taxon>Thermotogati</taxon>
        <taxon>Deinococcota</taxon>
        <taxon>Deinococci</taxon>
        <taxon>Thermales</taxon>
        <taxon>Thermaceae</taxon>
        <taxon>Thermus</taxon>
    </lineage>
</organism>
<dbReference type="InterPro" id="IPR004358">
    <property type="entry name" value="Sig_transdc_His_kin-like_C"/>
</dbReference>
<keyword evidence="6 11" id="KW-0418">Kinase</keyword>
<name>A0A1G7FZ79_9DEIN</name>
<keyword evidence="8" id="KW-0472">Membrane</keyword>
<evidence type="ECO:0000313" key="12">
    <source>
        <dbReference type="Proteomes" id="UP000199446"/>
    </source>
</evidence>
<dbReference type="InterPro" id="IPR003594">
    <property type="entry name" value="HATPase_dom"/>
</dbReference>
<dbReference type="SUPFAM" id="SSF158472">
    <property type="entry name" value="HAMP domain-like"/>
    <property type="match status" value="1"/>
</dbReference>
<keyword evidence="12" id="KW-1185">Reference proteome</keyword>
<dbReference type="SUPFAM" id="SSF55874">
    <property type="entry name" value="ATPase domain of HSP90 chaperone/DNA topoisomerase II/histidine kinase"/>
    <property type="match status" value="1"/>
</dbReference>
<protein>
    <recommendedName>
        <fullName evidence="3">histidine kinase</fullName>
        <ecNumber evidence="3">2.7.13.3</ecNumber>
    </recommendedName>
</protein>
<dbReference type="SMART" id="SM00387">
    <property type="entry name" value="HATPase_c"/>
    <property type="match status" value="1"/>
</dbReference>
<comment type="catalytic activity">
    <reaction evidence="1">
        <text>ATP + protein L-histidine = ADP + protein N-phospho-L-histidine.</text>
        <dbReference type="EC" id="2.7.13.3"/>
    </reaction>
</comment>
<dbReference type="PROSITE" id="PS50885">
    <property type="entry name" value="HAMP"/>
    <property type="match status" value="1"/>
</dbReference>